<evidence type="ECO:0000313" key="9">
    <source>
        <dbReference type="Proteomes" id="UP000190831"/>
    </source>
</evidence>
<evidence type="ECO:0000313" key="8">
    <source>
        <dbReference type="EMBL" id="SCW01135.1"/>
    </source>
</evidence>
<dbReference type="InterPro" id="IPR048258">
    <property type="entry name" value="Cyclins_cyclin-box"/>
</dbReference>
<dbReference type="OrthoDB" id="5590282at2759"/>
<reference evidence="8 9" key="1">
    <citation type="submission" date="2016-03" db="EMBL/GenBank/DDBJ databases">
        <authorList>
            <person name="Devillers H."/>
        </authorList>
    </citation>
    <scope>NUCLEOTIDE SEQUENCE [LARGE SCALE GENOMIC DNA]</scope>
    <source>
        <strain evidence="8">CBS 6772</strain>
    </source>
</reference>
<dbReference type="FunFam" id="1.10.472.10:FF:000001">
    <property type="entry name" value="G2/mitotic-specific cyclin"/>
    <property type="match status" value="1"/>
</dbReference>
<keyword evidence="2 4" id="KW-0195">Cyclin</keyword>
<dbReference type="Pfam" id="PF02984">
    <property type="entry name" value="Cyclin_C"/>
    <property type="match status" value="1"/>
</dbReference>
<dbReference type="OMA" id="KNAEMFM"/>
<dbReference type="GO" id="GO:0016538">
    <property type="term" value="F:cyclin-dependent protein serine/threonine kinase regulator activity"/>
    <property type="evidence" value="ECO:0007669"/>
    <property type="project" value="InterPro"/>
</dbReference>
<dbReference type="Gene3D" id="1.10.472.10">
    <property type="entry name" value="Cyclin-like"/>
    <property type="match status" value="2"/>
</dbReference>
<accession>A0A1G4MBE6</accession>
<feature type="domain" description="Cyclin-like" evidence="6">
    <location>
        <begin position="181"/>
        <end position="265"/>
    </location>
</feature>
<protein>
    <submittedName>
        <fullName evidence="8">LAFE_0D05842g1_1</fullName>
    </submittedName>
</protein>
<dbReference type="PROSITE" id="PS00292">
    <property type="entry name" value="CYCLINS"/>
    <property type="match status" value="1"/>
</dbReference>
<gene>
    <name evidence="8" type="ORF">LAFE_0D05842G</name>
</gene>
<dbReference type="InterPro" id="IPR004367">
    <property type="entry name" value="Cyclin_C-dom"/>
</dbReference>
<dbReference type="GO" id="GO:0051301">
    <property type="term" value="P:cell division"/>
    <property type="evidence" value="ECO:0007669"/>
    <property type="project" value="UniProtKB-KW"/>
</dbReference>
<dbReference type="InterPro" id="IPR046965">
    <property type="entry name" value="Cyclin_A/B-like"/>
</dbReference>
<dbReference type="EMBL" id="LT598492">
    <property type="protein sequence ID" value="SCW01135.1"/>
    <property type="molecule type" value="Genomic_DNA"/>
</dbReference>
<keyword evidence="1" id="KW-0132">Cell division</keyword>
<keyword evidence="3" id="KW-0131">Cell cycle</keyword>
<feature type="compositionally biased region" description="Polar residues" evidence="5">
    <location>
        <begin position="94"/>
        <end position="106"/>
    </location>
</feature>
<dbReference type="Pfam" id="PF00134">
    <property type="entry name" value="Cyclin_N"/>
    <property type="match status" value="1"/>
</dbReference>
<dbReference type="InterPro" id="IPR013763">
    <property type="entry name" value="Cyclin-like_dom"/>
</dbReference>
<proteinExistence type="inferred from homology"/>
<feature type="domain" description="Cyclin-like" evidence="6">
    <location>
        <begin position="278"/>
        <end position="364"/>
    </location>
</feature>
<dbReference type="STRING" id="4955.A0A1G4MBE6"/>
<dbReference type="SUPFAM" id="SSF47954">
    <property type="entry name" value="Cyclin-like"/>
    <property type="match status" value="2"/>
</dbReference>
<dbReference type="InterPro" id="IPR006671">
    <property type="entry name" value="Cyclin_N"/>
</dbReference>
<dbReference type="InterPro" id="IPR039361">
    <property type="entry name" value="Cyclin"/>
</dbReference>
<name>A0A1G4MBE6_LACFM</name>
<dbReference type="SMART" id="SM00385">
    <property type="entry name" value="CYCLIN"/>
    <property type="match status" value="2"/>
</dbReference>
<dbReference type="GO" id="GO:0044772">
    <property type="term" value="P:mitotic cell cycle phase transition"/>
    <property type="evidence" value="ECO:0007669"/>
    <property type="project" value="InterPro"/>
</dbReference>
<dbReference type="InterPro" id="IPR036915">
    <property type="entry name" value="Cyclin-like_sf"/>
</dbReference>
<sequence length="408" mass="46861">MSESVRSRTTEATTTDENANQKRMRAKTIAGATFIGERKALGEVKSNNSWPAEASASGAVSHKPVMTVRSTSKKRHIYRDSEDEDGGNDDNTHSDNSSHNAEVRTPNSKRARHSSDEPLSLPWRDLDKDEQNDVSMVTDYTDEIFTHLYERERETTATYNYLYATDSPQYLRPSLRAILVDWLVEVHQKFQLLPETLYLAINLMDRFMSLRKVSMAKLQLLAVCSLLIAAKFEEVNLPKLSQYAYITDGACTSQDIKDAETYMLTTLQFNIGWPNPLNFLRRVSKADDYDFETRSTAKFFLEYSMCCPKFVHVLSSHLSAMAIYCARQSFEKDPKWDATFKHYSGSVDAMNDDTFQENCRELIREVAKPSTQLKALEQKYRSKEMNGVFEPAKLWCKLMVVTNYYNLF</sequence>
<evidence type="ECO:0000256" key="3">
    <source>
        <dbReference type="ARBA" id="ARBA00023306"/>
    </source>
</evidence>
<feature type="domain" description="Cyclin C-terminal" evidence="7">
    <location>
        <begin position="274"/>
        <end position="392"/>
    </location>
</feature>
<evidence type="ECO:0000259" key="6">
    <source>
        <dbReference type="SMART" id="SM00385"/>
    </source>
</evidence>
<comment type="similarity">
    <text evidence="4">Belongs to the cyclin family.</text>
</comment>
<dbReference type="PANTHER" id="PTHR10177">
    <property type="entry name" value="CYCLINS"/>
    <property type="match status" value="1"/>
</dbReference>
<dbReference type="AlphaFoldDB" id="A0A1G4MBE6"/>
<evidence type="ECO:0000259" key="7">
    <source>
        <dbReference type="SMART" id="SM01332"/>
    </source>
</evidence>
<evidence type="ECO:0000256" key="4">
    <source>
        <dbReference type="RuleBase" id="RU000383"/>
    </source>
</evidence>
<dbReference type="SMART" id="SM01332">
    <property type="entry name" value="Cyclin_C"/>
    <property type="match status" value="1"/>
</dbReference>
<evidence type="ECO:0000256" key="1">
    <source>
        <dbReference type="ARBA" id="ARBA00022618"/>
    </source>
</evidence>
<evidence type="ECO:0000256" key="2">
    <source>
        <dbReference type="ARBA" id="ARBA00023127"/>
    </source>
</evidence>
<feature type="region of interest" description="Disordered" evidence="5">
    <location>
        <begin position="40"/>
        <end position="125"/>
    </location>
</feature>
<keyword evidence="9" id="KW-1185">Reference proteome</keyword>
<organism evidence="8 9">
    <name type="scientific">Lachancea fermentati</name>
    <name type="common">Zygosaccharomyces fermentati</name>
    <dbReference type="NCBI Taxonomy" id="4955"/>
    <lineage>
        <taxon>Eukaryota</taxon>
        <taxon>Fungi</taxon>
        <taxon>Dikarya</taxon>
        <taxon>Ascomycota</taxon>
        <taxon>Saccharomycotina</taxon>
        <taxon>Saccharomycetes</taxon>
        <taxon>Saccharomycetales</taxon>
        <taxon>Saccharomycetaceae</taxon>
        <taxon>Lachancea</taxon>
    </lineage>
</organism>
<dbReference type="Proteomes" id="UP000190831">
    <property type="component" value="Chromosome D"/>
</dbReference>
<feature type="region of interest" description="Disordered" evidence="5">
    <location>
        <begin position="1"/>
        <end position="25"/>
    </location>
</feature>
<evidence type="ECO:0000256" key="5">
    <source>
        <dbReference type="SAM" id="MobiDB-lite"/>
    </source>
</evidence>
<dbReference type="PIRSF" id="PIRSF001771">
    <property type="entry name" value="Cyclin_A_B_D_E"/>
    <property type="match status" value="1"/>
</dbReference>